<reference evidence="1 2" key="1">
    <citation type="submission" date="2019-08" db="EMBL/GenBank/DDBJ databases">
        <title>Whole genome of Aphis craccivora.</title>
        <authorList>
            <person name="Voronova N.V."/>
            <person name="Shulinski R.S."/>
            <person name="Bandarenka Y.V."/>
            <person name="Zhorov D.G."/>
            <person name="Warner D."/>
        </authorList>
    </citation>
    <scope>NUCLEOTIDE SEQUENCE [LARGE SCALE GENOMIC DNA]</scope>
    <source>
        <strain evidence="1">180601</strain>
        <tissue evidence="1">Whole Body</tissue>
    </source>
</reference>
<keyword evidence="2" id="KW-1185">Reference proteome</keyword>
<dbReference type="OrthoDB" id="6618002at2759"/>
<dbReference type="EMBL" id="VUJU01015490">
    <property type="protein sequence ID" value="KAF0693626.1"/>
    <property type="molecule type" value="Genomic_DNA"/>
</dbReference>
<dbReference type="PANTHER" id="PTHR33936:SF24">
    <property type="entry name" value="C2H2-TYPE DOMAIN-CONTAINING PROTEIN"/>
    <property type="match status" value="1"/>
</dbReference>
<evidence type="ECO:0000313" key="1">
    <source>
        <dbReference type="EMBL" id="KAF0693626.1"/>
    </source>
</evidence>
<evidence type="ECO:0000313" key="2">
    <source>
        <dbReference type="Proteomes" id="UP000478052"/>
    </source>
</evidence>
<organism evidence="1 2">
    <name type="scientific">Aphis craccivora</name>
    <name type="common">Cowpea aphid</name>
    <dbReference type="NCBI Taxonomy" id="307492"/>
    <lineage>
        <taxon>Eukaryota</taxon>
        <taxon>Metazoa</taxon>
        <taxon>Ecdysozoa</taxon>
        <taxon>Arthropoda</taxon>
        <taxon>Hexapoda</taxon>
        <taxon>Insecta</taxon>
        <taxon>Pterygota</taxon>
        <taxon>Neoptera</taxon>
        <taxon>Paraneoptera</taxon>
        <taxon>Hemiptera</taxon>
        <taxon>Sternorrhyncha</taxon>
        <taxon>Aphidomorpha</taxon>
        <taxon>Aphidoidea</taxon>
        <taxon>Aphididae</taxon>
        <taxon>Aphidini</taxon>
        <taxon>Aphis</taxon>
        <taxon>Aphis</taxon>
    </lineage>
</organism>
<name>A0A6G0VKQ7_APHCR</name>
<comment type="caution">
    <text evidence="1">The sequence shown here is derived from an EMBL/GenBank/DDBJ whole genome shotgun (WGS) entry which is preliminary data.</text>
</comment>
<dbReference type="InterPro" id="IPR052797">
    <property type="entry name" value="RegFact_GeneExpr_CellDeath"/>
</dbReference>
<protein>
    <submittedName>
        <fullName evidence="1">C2H2-type domain-containing protein</fullName>
    </submittedName>
</protein>
<accession>A0A6G0VKQ7</accession>
<proteinExistence type="predicted"/>
<dbReference type="Proteomes" id="UP000478052">
    <property type="component" value="Unassembled WGS sequence"/>
</dbReference>
<feature type="non-terminal residue" evidence="1">
    <location>
        <position position="195"/>
    </location>
</feature>
<sequence>MEFFEWKKTVKLENHWSYVCHRGMYRNKFGTQKKEYFCHRDDFYKEFKDRKKNLKSQGSNKINGSCPSTIKYKKVNGVVMVKFITSHIGHDENIGRLNLKKNERAEIAAKKLKSGVSLDVILDEIRDHASDIHAALTTTTKQDIRNIIRDFNLDPTRSHSDDAVSVEIWCTKVSGVNDPSFNPVIYYKRQGDHSN</sequence>
<gene>
    <name evidence="1" type="ORF">FWK35_00036184</name>
</gene>
<dbReference type="AlphaFoldDB" id="A0A6G0VKQ7"/>
<dbReference type="PANTHER" id="PTHR33936">
    <property type="entry name" value="PROTEIN CBG17840"/>
    <property type="match status" value="1"/>
</dbReference>